<evidence type="ECO:0000256" key="1">
    <source>
        <dbReference type="SAM" id="MobiDB-lite"/>
    </source>
</evidence>
<dbReference type="AlphaFoldDB" id="A0A6A4GQV8"/>
<dbReference type="InterPro" id="IPR003615">
    <property type="entry name" value="HNH_nuc"/>
</dbReference>
<dbReference type="Pfam" id="PF13391">
    <property type="entry name" value="HNH_2"/>
    <property type="match status" value="1"/>
</dbReference>
<gene>
    <name evidence="3" type="ORF">BT96DRAFT_478694</name>
</gene>
<feature type="domain" description="HNH nuclease" evidence="2">
    <location>
        <begin position="74"/>
        <end position="143"/>
    </location>
</feature>
<feature type="compositionally biased region" description="Basic and acidic residues" evidence="1">
    <location>
        <begin position="1"/>
        <end position="10"/>
    </location>
</feature>
<sequence>MSFEPHHLSDFDYDEDGAPSDFDNPRDPDWTGSPIETSFAAGKDTSPRNIRYKEAIADAIRKNVYAASPDKIRCVITLVELLVAKDSTGNPTDVEACHSIERGTARKLLRVLEWYFGMKPGTLNVNTRWNIILLRSDIHKWYDGLGFILIPADQAVLDAMEKLVAHNRACEDPGKRQHFKTIEVDFPFSLCSAKTHHCSDFEPIEVQVPPHSASHSAKFACHNSPSS</sequence>
<dbReference type="EMBL" id="ML769791">
    <property type="protein sequence ID" value="KAE9387597.1"/>
    <property type="molecule type" value="Genomic_DNA"/>
</dbReference>
<name>A0A6A4GQV8_9AGAR</name>
<evidence type="ECO:0000313" key="3">
    <source>
        <dbReference type="EMBL" id="KAE9387597.1"/>
    </source>
</evidence>
<dbReference type="OrthoDB" id="3133596at2759"/>
<organism evidence="3 4">
    <name type="scientific">Gymnopus androsaceus JB14</name>
    <dbReference type="NCBI Taxonomy" id="1447944"/>
    <lineage>
        <taxon>Eukaryota</taxon>
        <taxon>Fungi</taxon>
        <taxon>Dikarya</taxon>
        <taxon>Basidiomycota</taxon>
        <taxon>Agaricomycotina</taxon>
        <taxon>Agaricomycetes</taxon>
        <taxon>Agaricomycetidae</taxon>
        <taxon>Agaricales</taxon>
        <taxon>Marasmiineae</taxon>
        <taxon>Omphalotaceae</taxon>
        <taxon>Gymnopus</taxon>
    </lineage>
</organism>
<evidence type="ECO:0000259" key="2">
    <source>
        <dbReference type="Pfam" id="PF13391"/>
    </source>
</evidence>
<keyword evidence="4" id="KW-1185">Reference proteome</keyword>
<evidence type="ECO:0000313" key="4">
    <source>
        <dbReference type="Proteomes" id="UP000799118"/>
    </source>
</evidence>
<dbReference type="Proteomes" id="UP000799118">
    <property type="component" value="Unassembled WGS sequence"/>
</dbReference>
<accession>A0A6A4GQV8</accession>
<protein>
    <recommendedName>
        <fullName evidence="2">HNH nuclease domain-containing protein</fullName>
    </recommendedName>
</protein>
<feature type="region of interest" description="Disordered" evidence="1">
    <location>
        <begin position="1"/>
        <end position="43"/>
    </location>
</feature>
<reference evidence="3" key="1">
    <citation type="journal article" date="2019" name="Environ. Microbiol.">
        <title>Fungal ecological strategies reflected in gene transcription - a case study of two litter decomposers.</title>
        <authorList>
            <person name="Barbi F."/>
            <person name="Kohler A."/>
            <person name="Barry K."/>
            <person name="Baskaran P."/>
            <person name="Daum C."/>
            <person name="Fauchery L."/>
            <person name="Ihrmark K."/>
            <person name="Kuo A."/>
            <person name="LaButti K."/>
            <person name="Lipzen A."/>
            <person name="Morin E."/>
            <person name="Grigoriev I.V."/>
            <person name="Henrissat B."/>
            <person name="Lindahl B."/>
            <person name="Martin F."/>
        </authorList>
    </citation>
    <scope>NUCLEOTIDE SEQUENCE</scope>
    <source>
        <strain evidence="3">JB14</strain>
    </source>
</reference>
<proteinExistence type="predicted"/>